<protein>
    <submittedName>
        <fullName evidence="1">Uncharacterized protein</fullName>
    </submittedName>
</protein>
<evidence type="ECO:0000313" key="1">
    <source>
        <dbReference type="EMBL" id="CAF5115197.1"/>
    </source>
</evidence>
<evidence type="ECO:0000313" key="2">
    <source>
        <dbReference type="Proteomes" id="UP000681967"/>
    </source>
</evidence>
<gene>
    <name evidence="1" type="ORF">BYL167_LOCUS66268</name>
</gene>
<reference evidence="1" key="1">
    <citation type="submission" date="2021-02" db="EMBL/GenBank/DDBJ databases">
        <authorList>
            <person name="Nowell W R."/>
        </authorList>
    </citation>
    <scope>NUCLEOTIDE SEQUENCE</scope>
</reference>
<sequence>MSDSFAEQLSNVKLKPSKNKTKDFSDPKLAGEFEVNTYLISMIKVGFITKDQISAYQKTALEANMEEWQMLLADETFPTSYLLSNNIFGC</sequence>
<comment type="caution">
    <text evidence="1">The sequence shown here is derived from an EMBL/GenBank/DDBJ whole genome shotgun (WGS) entry which is preliminary data.</text>
</comment>
<organism evidence="1 2">
    <name type="scientific">Rotaria magnacalcarata</name>
    <dbReference type="NCBI Taxonomy" id="392030"/>
    <lineage>
        <taxon>Eukaryota</taxon>
        <taxon>Metazoa</taxon>
        <taxon>Spiralia</taxon>
        <taxon>Gnathifera</taxon>
        <taxon>Rotifera</taxon>
        <taxon>Eurotatoria</taxon>
        <taxon>Bdelloidea</taxon>
        <taxon>Philodinida</taxon>
        <taxon>Philodinidae</taxon>
        <taxon>Rotaria</taxon>
    </lineage>
</organism>
<accession>A0A8S3FCI4</accession>
<dbReference type="Proteomes" id="UP000681967">
    <property type="component" value="Unassembled WGS sequence"/>
</dbReference>
<dbReference type="EMBL" id="CAJOBH010242840">
    <property type="protein sequence ID" value="CAF5115197.1"/>
    <property type="molecule type" value="Genomic_DNA"/>
</dbReference>
<name>A0A8S3FCI4_9BILA</name>
<dbReference type="AlphaFoldDB" id="A0A8S3FCI4"/>
<proteinExistence type="predicted"/>